<keyword evidence="6" id="KW-0812">Transmembrane</keyword>
<keyword evidence="6" id="KW-1133">Transmembrane helix</keyword>
<dbReference type="CDD" id="cd06225">
    <property type="entry name" value="HAMP"/>
    <property type="match status" value="1"/>
</dbReference>
<dbReference type="CDD" id="cd19411">
    <property type="entry name" value="MCP2201-like_sensor"/>
    <property type="match status" value="1"/>
</dbReference>
<dbReference type="Proteomes" id="UP000599312">
    <property type="component" value="Unassembled WGS sequence"/>
</dbReference>
<dbReference type="SMART" id="SM00304">
    <property type="entry name" value="HAMP"/>
    <property type="match status" value="1"/>
</dbReference>
<evidence type="ECO:0000259" key="7">
    <source>
        <dbReference type="PROSITE" id="PS50111"/>
    </source>
</evidence>
<keyword evidence="6" id="KW-0472">Membrane</keyword>
<comment type="subcellular location">
    <subcellularLocation>
        <location evidence="1">Cell inner membrane</location>
        <topology evidence="1">Multi-pass membrane protein</topology>
    </subcellularLocation>
</comment>
<keyword evidence="3 5" id="KW-0807">Transducer</keyword>
<feature type="domain" description="HAMP" evidence="9">
    <location>
        <begin position="213"/>
        <end position="266"/>
    </location>
</feature>
<proteinExistence type="inferred from homology"/>
<accession>A0A931BQX6</accession>
<evidence type="ECO:0000313" key="11">
    <source>
        <dbReference type="Proteomes" id="UP000599312"/>
    </source>
</evidence>
<feature type="domain" description="Methyl-accepting transducer" evidence="7">
    <location>
        <begin position="306"/>
        <end position="542"/>
    </location>
</feature>
<organism evidence="10 11">
    <name type="scientific">Microvirga alba</name>
    <dbReference type="NCBI Taxonomy" id="2791025"/>
    <lineage>
        <taxon>Bacteria</taxon>
        <taxon>Pseudomonadati</taxon>
        <taxon>Pseudomonadota</taxon>
        <taxon>Alphaproteobacteria</taxon>
        <taxon>Hyphomicrobiales</taxon>
        <taxon>Methylobacteriaceae</taxon>
        <taxon>Microvirga</taxon>
    </lineage>
</organism>
<keyword evidence="2" id="KW-0997">Cell inner membrane</keyword>
<dbReference type="InterPro" id="IPR000727">
    <property type="entry name" value="T_SNARE_dom"/>
</dbReference>
<comment type="caution">
    <text evidence="10">The sequence shown here is derived from an EMBL/GenBank/DDBJ whole genome shotgun (WGS) entry which is preliminary data.</text>
</comment>
<dbReference type="EMBL" id="JADQDO010000001">
    <property type="protein sequence ID" value="MBF9232105.1"/>
    <property type="molecule type" value="Genomic_DNA"/>
</dbReference>
<keyword evidence="2" id="KW-1003">Cell membrane</keyword>
<dbReference type="SUPFAM" id="SSF58104">
    <property type="entry name" value="Methyl-accepting chemotaxis protein (MCP) signaling domain"/>
    <property type="match status" value="1"/>
</dbReference>
<dbReference type="GO" id="GO:0007165">
    <property type="term" value="P:signal transduction"/>
    <property type="evidence" value="ECO:0007669"/>
    <property type="project" value="UniProtKB-KW"/>
</dbReference>
<evidence type="ECO:0000256" key="6">
    <source>
        <dbReference type="SAM" id="Phobius"/>
    </source>
</evidence>
<dbReference type="Pfam" id="PF00015">
    <property type="entry name" value="MCPsignal"/>
    <property type="match status" value="1"/>
</dbReference>
<dbReference type="GO" id="GO:0004888">
    <property type="term" value="F:transmembrane signaling receptor activity"/>
    <property type="evidence" value="ECO:0007669"/>
    <property type="project" value="InterPro"/>
</dbReference>
<feature type="transmembrane region" description="Helical" evidence="6">
    <location>
        <begin position="189"/>
        <end position="212"/>
    </location>
</feature>
<dbReference type="PRINTS" id="PR00260">
    <property type="entry name" value="CHEMTRNSDUCR"/>
</dbReference>
<dbReference type="RefSeq" id="WP_196270082.1">
    <property type="nucleotide sequence ID" value="NZ_JADQDO010000001.1"/>
</dbReference>
<comment type="similarity">
    <text evidence="4">Belongs to the methyl-accepting chemotaxis (MCP) protein family.</text>
</comment>
<sequence>MTFFQRLSIKTKLIAAFSALFVLTLLVGLEGLSEVRSLNRFLAAANTDSLPSVRWSSAINAITSDLRGSVLRHTLAVEEEVIREVEERFTGHEKRLAEALKKYEPVISSPEERALYDEFRRNWSVYSREAAMVLQYSQQGQTAKARDHFNSQTIEPFRNAQAALEKIVALNEAKAEQAYVRSQADYQNMLVWVVGLLAFAAVFGAAVSIIIIRSISRGIASVVAPMRALAEGDLSTDVPHRGEKNEIGTIADAVQVFKTALIAKKEADEAAALEADAKMRRAQRLDELTKRFETNVSMLTQQLTGAATEMESTAESMSAIAEQTNRQSTSVATAAEQTSANVQTVAAATEEMSISIREIATQINQSSQIADRAVQGAQRTNVTVQTLASTAEKIGDVIALINNIAGQTNLLALNATIEAARAGEAGRGFAVVASEVKELASQTAKATDEIGSQIAGVQQATSEVVSAIQDIAQTISEMSQISVTIAAAMEEQGAATQEISRNVQEAARGTEHVTGNIADVRQGAGETGAVASKVLNAAQGLARHSADLGREVSDFLTGVKAA</sequence>
<dbReference type="InterPro" id="IPR047347">
    <property type="entry name" value="YvaQ-like_sensor"/>
</dbReference>
<dbReference type="Pfam" id="PF00672">
    <property type="entry name" value="HAMP"/>
    <property type="match status" value="1"/>
</dbReference>
<evidence type="ECO:0000256" key="3">
    <source>
        <dbReference type="ARBA" id="ARBA00023224"/>
    </source>
</evidence>
<evidence type="ECO:0000256" key="4">
    <source>
        <dbReference type="ARBA" id="ARBA00029447"/>
    </source>
</evidence>
<dbReference type="PROSITE" id="PS50192">
    <property type="entry name" value="T_SNARE"/>
    <property type="match status" value="1"/>
</dbReference>
<dbReference type="GO" id="GO:0005886">
    <property type="term" value="C:plasma membrane"/>
    <property type="evidence" value="ECO:0007669"/>
    <property type="project" value="UniProtKB-SubCell"/>
</dbReference>
<evidence type="ECO:0000259" key="8">
    <source>
        <dbReference type="PROSITE" id="PS50192"/>
    </source>
</evidence>
<dbReference type="InterPro" id="IPR004090">
    <property type="entry name" value="Chemotax_Me-accpt_rcpt"/>
</dbReference>
<gene>
    <name evidence="10" type="ORF">I2H38_01795</name>
</gene>
<evidence type="ECO:0000256" key="1">
    <source>
        <dbReference type="ARBA" id="ARBA00004429"/>
    </source>
</evidence>
<dbReference type="PANTHER" id="PTHR32089:SF112">
    <property type="entry name" value="LYSOZYME-LIKE PROTEIN-RELATED"/>
    <property type="match status" value="1"/>
</dbReference>
<evidence type="ECO:0000256" key="2">
    <source>
        <dbReference type="ARBA" id="ARBA00022519"/>
    </source>
</evidence>
<dbReference type="PROSITE" id="PS50885">
    <property type="entry name" value="HAMP"/>
    <property type="match status" value="1"/>
</dbReference>
<feature type="domain" description="T-SNARE coiled-coil homology" evidence="8">
    <location>
        <begin position="458"/>
        <end position="520"/>
    </location>
</feature>
<dbReference type="Pfam" id="PF12729">
    <property type="entry name" value="4HB_MCP_1"/>
    <property type="match status" value="1"/>
</dbReference>
<dbReference type="SMART" id="SM00283">
    <property type="entry name" value="MA"/>
    <property type="match status" value="1"/>
</dbReference>
<dbReference type="AlphaFoldDB" id="A0A931BQX6"/>
<reference evidence="10" key="1">
    <citation type="submission" date="2020-11" db="EMBL/GenBank/DDBJ databases">
        <authorList>
            <person name="Kim M.K."/>
        </authorList>
    </citation>
    <scope>NUCLEOTIDE SEQUENCE</scope>
    <source>
        <strain evidence="10">BT350</strain>
    </source>
</reference>
<evidence type="ECO:0000313" key="10">
    <source>
        <dbReference type="EMBL" id="MBF9232105.1"/>
    </source>
</evidence>
<dbReference type="Gene3D" id="6.10.340.10">
    <property type="match status" value="1"/>
</dbReference>
<evidence type="ECO:0000256" key="5">
    <source>
        <dbReference type="PROSITE-ProRule" id="PRU00284"/>
    </source>
</evidence>
<dbReference type="InterPro" id="IPR024478">
    <property type="entry name" value="HlyB_4HB_MCP"/>
</dbReference>
<dbReference type="PANTHER" id="PTHR32089">
    <property type="entry name" value="METHYL-ACCEPTING CHEMOTAXIS PROTEIN MCPB"/>
    <property type="match status" value="1"/>
</dbReference>
<name>A0A931BQX6_9HYPH</name>
<dbReference type="InterPro" id="IPR004089">
    <property type="entry name" value="MCPsignal_dom"/>
</dbReference>
<dbReference type="PROSITE" id="PS50111">
    <property type="entry name" value="CHEMOTAXIS_TRANSDUC_2"/>
    <property type="match status" value="1"/>
</dbReference>
<evidence type="ECO:0000259" key="9">
    <source>
        <dbReference type="PROSITE" id="PS50885"/>
    </source>
</evidence>
<protein>
    <submittedName>
        <fullName evidence="10">MCP four helix bundle domain-containing protein</fullName>
    </submittedName>
</protein>
<dbReference type="GO" id="GO:0006935">
    <property type="term" value="P:chemotaxis"/>
    <property type="evidence" value="ECO:0007669"/>
    <property type="project" value="InterPro"/>
</dbReference>
<dbReference type="InterPro" id="IPR003660">
    <property type="entry name" value="HAMP_dom"/>
</dbReference>
<keyword evidence="11" id="KW-1185">Reference proteome</keyword>
<dbReference type="Gene3D" id="1.10.287.950">
    <property type="entry name" value="Methyl-accepting chemotaxis protein"/>
    <property type="match status" value="1"/>
</dbReference>